<dbReference type="GeneTree" id="ENSGT00940000163304"/>
<dbReference type="OMA" id="CERNEDF"/>
<evidence type="ECO:0000256" key="2">
    <source>
        <dbReference type="ARBA" id="ARBA00004613"/>
    </source>
</evidence>
<dbReference type="GO" id="GO:0005886">
    <property type="term" value="C:plasma membrane"/>
    <property type="evidence" value="ECO:0007669"/>
    <property type="project" value="UniProtKB-SubCell"/>
</dbReference>
<keyword evidence="11" id="KW-1185">Reference proteome</keyword>
<evidence type="ECO:0000256" key="4">
    <source>
        <dbReference type="ARBA" id="ARBA00022525"/>
    </source>
</evidence>
<evidence type="ECO:0000256" key="8">
    <source>
        <dbReference type="SAM" id="SignalP"/>
    </source>
</evidence>
<dbReference type="PANTHER" id="PTHR20914">
    <property type="entry name" value="LY6/PLAUR DOMAIN-CONTAINING PROTEIN 8"/>
    <property type="match status" value="1"/>
</dbReference>
<dbReference type="PANTHER" id="PTHR20914:SF9">
    <property type="entry name" value="COILED, ISOFORM A"/>
    <property type="match status" value="1"/>
</dbReference>
<dbReference type="Pfam" id="PF00021">
    <property type="entry name" value="UPAR_LY6"/>
    <property type="match status" value="1"/>
</dbReference>
<evidence type="ECO:0000256" key="1">
    <source>
        <dbReference type="ARBA" id="ARBA00004236"/>
    </source>
</evidence>
<dbReference type="Pfam" id="PF00087">
    <property type="entry name" value="Toxin_TOLIP"/>
    <property type="match status" value="1"/>
</dbReference>
<evidence type="ECO:0000256" key="3">
    <source>
        <dbReference type="ARBA" id="ARBA00022475"/>
    </source>
</evidence>
<feature type="signal peptide" evidence="8">
    <location>
        <begin position="1"/>
        <end position="19"/>
    </location>
</feature>
<keyword evidence="6" id="KW-0472">Membrane</keyword>
<dbReference type="AlphaFoldDB" id="A0A3Q0R182"/>
<dbReference type="Proteomes" id="UP000261340">
    <property type="component" value="Unplaced"/>
</dbReference>
<evidence type="ECO:0000256" key="5">
    <source>
        <dbReference type="ARBA" id="ARBA00022729"/>
    </source>
</evidence>
<dbReference type="InterPro" id="IPR050918">
    <property type="entry name" value="CNF-like_PLA2_Inhibitor"/>
</dbReference>
<evidence type="ECO:0000259" key="9">
    <source>
        <dbReference type="SMART" id="SM00134"/>
    </source>
</evidence>
<dbReference type="InterPro" id="IPR016054">
    <property type="entry name" value="LY6_UPA_recep-like"/>
</dbReference>
<organism evidence="10 11">
    <name type="scientific">Amphilophus citrinellus</name>
    <name type="common">Midas cichlid</name>
    <name type="synonym">Cichlasoma citrinellum</name>
    <dbReference type="NCBI Taxonomy" id="61819"/>
    <lineage>
        <taxon>Eukaryota</taxon>
        <taxon>Metazoa</taxon>
        <taxon>Chordata</taxon>
        <taxon>Craniata</taxon>
        <taxon>Vertebrata</taxon>
        <taxon>Euteleostomi</taxon>
        <taxon>Actinopterygii</taxon>
        <taxon>Neopterygii</taxon>
        <taxon>Teleostei</taxon>
        <taxon>Neoteleostei</taxon>
        <taxon>Acanthomorphata</taxon>
        <taxon>Ovalentaria</taxon>
        <taxon>Cichlomorphae</taxon>
        <taxon>Cichliformes</taxon>
        <taxon>Cichlidae</taxon>
        <taxon>New World cichlids</taxon>
        <taxon>Cichlasomatinae</taxon>
        <taxon>Heroini</taxon>
        <taxon>Amphilophus</taxon>
    </lineage>
</organism>
<dbReference type="Gene3D" id="2.10.60.10">
    <property type="entry name" value="CD59"/>
    <property type="match status" value="2"/>
</dbReference>
<dbReference type="GO" id="GO:0005576">
    <property type="term" value="C:extracellular region"/>
    <property type="evidence" value="ECO:0007669"/>
    <property type="project" value="UniProtKB-SubCell"/>
</dbReference>
<keyword evidence="3" id="KW-1003">Cell membrane</keyword>
<sequence>MQILVLILGTVLLSKAACALTCYQCIPSISGSCTQTTQCPSSTQCVYSCYSLVAGGSQVSDFQLKNCSTAELCINGSVNFGTAEYVATSSCCSSDLCNSQDAPVASLSSPNGKTCFTCDGQVCNNTLNCKGNQDYCITANSAGVTLKGCASKEICASIQATQIPGLVGAEISCCKGNLCNSASSSTTGILLLVAPLISLIWIS</sequence>
<name>A0A3Q0R182_AMPCI</name>
<dbReference type="Ensembl" id="ENSACIT00000003994.1">
    <property type="protein sequence ID" value="ENSACIP00000003868.1"/>
    <property type="gene ID" value="ENSACIG00000003071.1"/>
</dbReference>
<dbReference type="STRING" id="61819.ENSACIP00000003868"/>
<feature type="chain" id="PRO_5018666513" description="UPAR/Ly6 domain-containing protein" evidence="8">
    <location>
        <begin position="20"/>
        <end position="203"/>
    </location>
</feature>
<accession>A0A3Q0R182</accession>
<evidence type="ECO:0000313" key="10">
    <source>
        <dbReference type="Ensembl" id="ENSACIP00000003868.1"/>
    </source>
</evidence>
<feature type="domain" description="UPAR/Ly6" evidence="9">
    <location>
        <begin position="20"/>
        <end position="108"/>
    </location>
</feature>
<comment type="subcellular location">
    <subcellularLocation>
        <location evidence="1">Cell membrane</location>
    </subcellularLocation>
    <subcellularLocation>
        <location evidence="2">Secreted</location>
    </subcellularLocation>
</comment>
<dbReference type="InterPro" id="IPR045860">
    <property type="entry name" value="Snake_toxin-like_sf"/>
</dbReference>
<reference evidence="10" key="2">
    <citation type="submission" date="2025-09" db="UniProtKB">
        <authorList>
            <consortium name="Ensembl"/>
        </authorList>
    </citation>
    <scope>IDENTIFICATION</scope>
</reference>
<evidence type="ECO:0000256" key="7">
    <source>
        <dbReference type="ARBA" id="ARBA00023180"/>
    </source>
</evidence>
<dbReference type="SUPFAM" id="SSF57302">
    <property type="entry name" value="Snake toxin-like"/>
    <property type="match status" value="2"/>
</dbReference>
<keyword evidence="4" id="KW-0964">Secreted</keyword>
<dbReference type="InterPro" id="IPR035076">
    <property type="entry name" value="Toxin/TOLIP"/>
</dbReference>
<feature type="domain" description="UPAR/Ly6" evidence="9">
    <location>
        <begin position="114"/>
        <end position="194"/>
    </location>
</feature>
<keyword evidence="7" id="KW-0325">Glycoprotein</keyword>
<keyword evidence="5 8" id="KW-0732">Signal</keyword>
<evidence type="ECO:0000313" key="11">
    <source>
        <dbReference type="Proteomes" id="UP000261340"/>
    </source>
</evidence>
<dbReference type="SMART" id="SM00134">
    <property type="entry name" value="LU"/>
    <property type="match status" value="2"/>
</dbReference>
<proteinExistence type="predicted"/>
<reference evidence="10" key="1">
    <citation type="submission" date="2025-08" db="UniProtKB">
        <authorList>
            <consortium name="Ensembl"/>
        </authorList>
    </citation>
    <scope>IDENTIFICATION</scope>
</reference>
<protein>
    <recommendedName>
        <fullName evidence="9">UPAR/Ly6 domain-containing protein</fullName>
    </recommendedName>
</protein>
<evidence type="ECO:0000256" key="6">
    <source>
        <dbReference type="ARBA" id="ARBA00023136"/>
    </source>
</evidence>